<dbReference type="GO" id="GO:0030170">
    <property type="term" value="F:pyridoxal phosphate binding"/>
    <property type="evidence" value="ECO:0007669"/>
    <property type="project" value="InterPro"/>
</dbReference>
<dbReference type="GO" id="GO:1901605">
    <property type="term" value="P:alpha-amino acid metabolic process"/>
    <property type="evidence" value="ECO:0007669"/>
    <property type="project" value="TreeGrafter"/>
</dbReference>
<dbReference type="InterPro" id="IPR015422">
    <property type="entry name" value="PyrdxlP-dep_Trfase_small"/>
</dbReference>
<dbReference type="CDD" id="cd00609">
    <property type="entry name" value="AAT_like"/>
    <property type="match status" value="1"/>
</dbReference>
<sequence length="402" mass="43531">MPSHTADRPPLSLSARVHDLHPSPIREILAVVGRPGMISFAGGLPAAETFPRLDGTSPTDALQYGPSEGDPALRARIADELAGLGLDCAPERVLVLSGSQQGIDLVGKLFIDPGTPVAVESPTYLAALQVFRFFGARFQPFSSTTVSAAALRDGRPAFAYAIPTFQNPTGHCYGDTERARLAAACGEAGVPLFEDDPYRDLAYDTVSRRPVCADLKGSPWIYQGSFSKSLAPGLRLGFMTASEEFFTLLVRLKQAADLHSNRLSQWLVLQQLESAGRGARMEKLVAFYQRKRDCFAAALDKHFGGLADWQAPSGGLFFWLRLRHPIDTRSLLPLAIERNVAFMPGEAFYAGEPELGTLRLNFSHASEEEIDRGLGVLAELVVDALNGRVQLPADADQRAVPA</sequence>
<dbReference type="Gene3D" id="3.90.1150.10">
    <property type="entry name" value="Aspartate Aminotransferase, domain 1"/>
    <property type="match status" value="1"/>
</dbReference>
<evidence type="ECO:0000256" key="1">
    <source>
        <dbReference type="ARBA" id="ARBA00001933"/>
    </source>
</evidence>
<dbReference type="InterPro" id="IPR015421">
    <property type="entry name" value="PyrdxlP-dep_Trfase_major"/>
</dbReference>
<evidence type="ECO:0000313" key="9">
    <source>
        <dbReference type="Proteomes" id="UP000580043"/>
    </source>
</evidence>
<dbReference type="GO" id="GO:0008483">
    <property type="term" value="F:transaminase activity"/>
    <property type="evidence" value="ECO:0007669"/>
    <property type="project" value="UniProtKB-KW"/>
</dbReference>
<keyword evidence="6" id="KW-0663">Pyridoxal phosphate</keyword>
<protein>
    <submittedName>
        <fullName evidence="8">PLP-dependent aminotransferase family protein</fullName>
    </submittedName>
</protein>
<evidence type="ECO:0000256" key="2">
    <source>
        <dbReference type="ARBA" id="ARBA00007441"/>
    </source>
</evidence>
<evidence type="ECO:0000259" key="7">
    <source>
        <dbReference type="Pfam" id="PF00155"/>
    </source>
</evidence>
<evidence type="ECO:0000256" key="3">
    <source>
        <dbReference type="ARBA" id="ARBA00011738"/>
    </source>
</evidence>
<dbReference type="AlphaFoldDB" id="A0A848G228"/>
<comment type="similarity">
    <text evidence="2">Belongs to the class-I pyridoxal-phosphate-dependent aminotransferase family.</text>
</comment>
<dbReference type="EMBL" id="JABBGA010000003">
    <property type="protein sequence ID" value="NML25130.1"/>
    <property type="molecule type" value="Genomic_DNA"/>
</dbReference>
<organism evidence="8 9">
    <name type="scientific">Zoogloea dura</name>
    <dbReference type="NCBI Taxonomy" id="2728840"/>
    <lineage>
        <taxon>Bacteria</taxon>
        <taxon>Pseudomonadati</taxon>
        <taxon>Pseudomonadota</taxon>
        <taxon>Betaproteobacteria</taxon>
        <taxon>Rhodocyclales</taxon>
        <taxon>Zoogloeaceae</taxon>
        <taxon>Zoogloea</taxon>
    </lineage>
</organism>
<dbReference type="SUPFAM" id="SSF53383">
    <property type="entry name" value="PLP-dependent transferases"/>
    <property type="match status" value="1"/>
</dbReference>
<evidence type="ECO:0000256" key="6">
    <source>
        <dbReference type="ARBA" id="ARBA00022898"/>
    </source>
</evidence>
<evidence type="ECO:0000313" key="8">
    <source>
        <dbReference type="EMBL" id="NML25130.1"/>
    </source>
</evidence>
<name>A0A848G228_9RHOO</name>
<dbReference type="InterPro" id="IPR004839">
    <property type="entry name" value="Aminotransferase_I/II_large"/>
</dbReference>
<dbReference type="InterPro" id="IPR050859">
    <property type="entry name" value="Class-I_PLP-dep_aminotransf"/>
</dbReference>
<dbReference type="Pfam" id="PF00155">
    <property type="entry name" value="Aminotran_1_2"/>
    <property type="match status" value="1"/>
</dbReference>
<gene>
    <name evidence="8" type="ORF">HHL15_05220</name>
</gene>
<keyword evidence="4 8" id="KW-0032">Aminotransferase</keyword>
<feature type="domain" description="Aminotransferase class I/classII large" evidence="7">
    <location>
        <begin position="60"/>
        <end position="375"/>
    </location>
</feature>
<evidence type="ECO:0000256" key="5">
    <source>
        <dbReference type="ARBA" id="ARBA00022679"/>
    </source>
</evidence>
<dbReference type="RefSeq" id="WP_169144777.1">
    <property type="nucleotide sequence ID" value="NZ_JABBGA010000003.1"/>
</dbReference>
<comment type="cofactor">
    <cofactor evidence="1">
        <name>pyridoxal 5'-phosphate</name>
        <dbReference type="ChEBI" id="CHEBI:597326"/>
    </cofactor>
</comment>
<comment type="caution">
    <text evidence="8">The sequence shown here is derived from an EMBL/GenBank/DDBJ whole genome shotgun (WGS) entry which is preliminary data.</text>
</comment>
<proteinExistence type="inferred from homology"/>
<accession>A0A848G228</accession>
<comment type="subunit">
    <text evidence="3">Homodimer.</text>
</comment>
<keyword evidence="5 8" id="KW-0808">Transferase</keyword>
<keyword evidence="9" id="KW-1185">Reference proteome</keyword>
<dbReference type="PANTHER" id="PTHR42790">
    <property type="entry name" value="AMINOTRANSFERASE"/>
    <property type="match status" value="1"/>
</dbReference>
<reference evidence="8 9" key="1">
    <citation type="submission" date="2020-04" db="EMBL/GenBank/DDBJ databases">
        <title>Zoogloea sp. G-4-1-14 isolated from soil.</title>
        <authorList>
            <person name="Dahal R.H."/>
        </authorList>
    </citation>
    <scope>NUCLEOTIDE SEQUENCE [LARGE SCALE GENOMIC DNA]</scope>
    <source>
        <strain evidence="8 9">G-4-1-14</strain>
    </source>
</reference>
<dbReference type="Gene3D" id="3.40.640.10">
    <property type="entry name" value="Type I PLP-dependent aspartate aminotransferase-like (Major domain)"/>
    <property type="match status" value="1"/>
</dbReference>
<dbReference type="Proteomes" id="UP000580043">
    <property type="component" value="Unassembled WGS sequence"/>
</dbReference>
<dbReference type="InterPro" id="IPR015424">
    <property type="entry name" value="PyrdxlP-dep_Trfase"/>
</dbReference>
<evidence type="ECO:0000256" key="4">
    <source>
        <dbReference type="ARBA" id="ARBA00022576"/>
    </source>
</evidence>
<dbReference type="PANTHER" id="PTHR42790:SF19">
    <property type="entry name" value="KYNURENINE_ALPHA-AMINOADIPATE AMINOTRANSFERASE, MITOCHONDRIAL"/>
    <property type="match status" value="1"/>
</dbReference>
<dbReference type="FunFam" id="3.40.640.10:FF:000053">
    <property type="entry name" value="Aminotransferase, class I"/>
    <property type="match status" value="1"/>
</dbReference>